<protein>
    <submittedName>
        <fullName evidence="1">Uncharacterized protein</fullName>
    </submittedName>
</protein>
<comment type="caution">
    <text evidence="1">The sequence shown here is derived from an EMBL/GenBank/DDBJ whole genome shotgun (WGS) entry which is preliminary data.</text>
</comment>
<dbReference type="AlphaFoldDB" id="A0AAV4D431"/>
<accession>A0AAV4D431</accession>
<sequence length="70" mass="7736">MESSRSSDGTLLSSSLSKTHLAHHYTEEKAKGLRFALGAVKKTPSESLYTEVKNLLTTSTNTFKYLETVI</sequence>
<reference evidence="1 2" key="1">
    <citation type="journal article" date="2021" name="Elife">
        <title>Chloroplast acquisition without the gene transfer in kleptoplastic sea slugs, Plakobranchus ocellatus.</title>
        <authorList>
            <person name="Maeda T."/>
            <person name="Takahashi S."/>
            <person name="Yoshida T."/>
            <person name="Shimamura S."/>
            <person name="Takaki Y."/>
            <person name="Nagai Y."/>
            <person name="Toyoda A."/>
            <person name="Suzuki Y."/>
            <person name="Arimoto A."/>
            <person name="Ishii H."/>
            <person name="Satoh N."/>
            <person name="Nishiyama T."/>
            <person name="Hasebe M."/>
            <person name="Maruyama T."/>
            <person name="Minagawa J."/>
            <person name="Obokata J."/>
            <person name="Shigenobu S."/>
        </authorList>
    </citation>
    <scope>NUCLEOTIDE SEQUENCE [LARGE SCALE GENOMIC DNA]</scope>
</reference>
<organism evidence="1 2">
    <name type="scientific">Plakobranchus ocellatus</name>
    <dbReference type="NCBI Taxonomy" id="259542"/>
    <lineage>
        <taxon>Eukaryota</taxon>
        <taxon>Metazoa</taxon>
        <taxon>Spiralia</taxon>
        <taxon>Lophotrochozoa</taxon>
        <taxon>Mollusca</taxon>
        <taxon>Gastropoda</taxon>
        <taxon>Heterobranchia</taxon>
        <taxon>Euthyneura</taxon>
        <taxon>Panpulmonata</taxon>
        <taxon>Sacoglossa</taxon>
        <taxon>Placobranchoidea</taxon>
        <taxon>Plakobranchidae</taxon>
        <taxon>Plakobranchus</taxon>
    </lineage>
</organism>
<keyword evidence="2" id="KW-1185">Reference proteome</keyword>
<evidence type="ECO:0000313" key="2">
    <source>
        <dbReference type="Proteomes" id="UP000735302"/>
    </source>
</evidence>
<proteinExistence type="predicted"/>
<dbReference type="Proteomes" id="UP000735302">
    <property type="component" value="Unassembled WGS sequence"/>
</dbReference>
<name>A0AAV4D431_9GAST</name>
<gene>
    <name evidence="1" type="ORF">PoB_006537500</name>
</gene>
<evidence type="ECO:0000313" key="1">
    <source>
        <dbReference type="EMBL" id="GFO38870.1"/>
    </source>
</evidence>
<dbReference type="EMBL" id="BLXT01007365">
    <property type="protein sequence ID" value="GFO38870.1"/>
    <property type="molecule type" value="Genomic_DNA"/>
</dbReference>